<dbReference type="GeneID" id="37136617"/>
<dbReference type="VEuPathDB" id="FungiDB:BO82DRAFT_349394"/>
<evidence type="ECO:0000313" key="2">
    <source>
        <dbReference type="Proteomes" id="UP000248340"/>
    </source>
</evidence>
<keyword evidence="2" id="KW-1185">Reference proteome</keyword>
<proteinExistence type="predicted"/>
<reference evidence="1 2" key="1">
    <citation type="submission" date="2016-12" db="EMBL/GenBank/DDBJ databases">
        <title>The genomes of Aspergillus section Nigri reveals drivers in fungal speciation.</title>
        <authorList>
            <consortium name="DOE Joint Genome Institute"/>
            <person name="Vesth T.C."/>
            <person name="Nybo J."/>
            <person name="Theobald S."/>
            <person name="Brandl J."/>
            <person name="Frisvad J.C."/>
            <person name="Nielsen K.F."/>
            <person name="Lyhne E.K."/>
            <person name="Kogle M.E."/>
            <person name="Kuo A."/>
            <person name="Riley R."/>
            <person name="Clum A."/>
            <person name="Nolan M."/>
            <person name="Lipzen A."/>
            <person name="Salamov A."/>
            <person name="Henrissat B."/>
            <person name="Wiebenga A."/>
            <person name="De Vries R.P."/>
            <person name="Grigoriev I.V."/>
            <person name="Mortensen U.H."/>
            <person name="Andersen M.R."/>
            <person name="Baker S.E."/>
        </authorList>
    </citation>
    <scope>NUCLEOTIDE SEQUENCE [LARGE SCALE GENOMIC DNA]</scope>
    <source>
        <strain evidence="1 2">CBS 121591</strain>
    </source>
</reference>
<organism evidence="1 2">
    <name type="scientific">Aspergillus uvarum CBS 121591</name>
    <dbReference type="NCBI Taxonomy" id="1448315"/>
    <lineage>
        <taxon>Eukaryota</taxon>
        <taxon>Fungi</taxon>
        <taxon>Dikarya</taxon>
        <taxon>Ascomycota</taxon>
        <taxon>Pezizomycotina</taxon>
        <taxon>Eurotiomycetes</taxon>
        <taxon>Eurotiomycetidae</taxon>
        <taxon>Eurotiales</taxon>
        <taxon>Aspergillaceae</taxon>
        <taxon>Aspergillus</taxon>
        <taxon>Aspergillus subgen. Circumdati</taxon>
    </lineage>
</organism>
<name>A0A319CIZ5_9EURO</name>
<accession>A0A319CIZ5</accession>
<dbReference type="EMBL" id="KZ821805">
    <property type="protein sequence ID" value="PYH75378.1"/>
    <property type="molecule type" value="Genomic_DNA"/>
</dbReference>
<dbReference type="STRING" id="1448315.A0A319CIZ5"/>
<protein>
    <recommendedName>
        <fullName evidence="3">BTB domain-containing protein</fullName>
    </recommendedName>
</protein>
<dbReference type="RefSeq" id="XP_025485578.1">
    <property type="nucleotide sequence ID" value="XM_025633876.1"/>
</dbReference>
<evidence type="ECO:0000313" key="1">
    <source>
        <dbReference type="EMBL" id="PYH75378.1"/>
    </source>
</evidence>
<dbReference type="Gene3D" id="3.30.710.10">
    <property type="entry name" value="Potassium Channel Kv1.1, Chain A"/>
    <property type="match status" value="1"/>
</dbReference>
<gene>
    <name evidence="1" type="ORF">BO82DRAFT_349394</name>
</gene>
<dbReference type="AlphaFoldDB" id="A0A319CIZ5"/>
<evidence type="ECO:0008006" key="3">
    <source>
        <dbReference type="Google" id="ProtNLM"/>
    </source>
</evidence>
<dbReference type="Proteomes" id="UP000248340">
    <property type="component" value="Unassembled WGS sequence"/>
</dbReference>
<dbReference type="InterPro" id="IPR011333">
    <property type="entry name" value="SKP1/BTB/POZ_sf"/>
</dbReference>
<sequence>MEAKALHVNLPDDDVQTIESVLRFCYLQDYRQDDESLKLDPTEAVKEHLRVYLAADRLGITPLIDLAATRIIKWAQNGWSSKDFSGILQRIWSLVPPHQTILRDALVELLHQTLDTISLNQLERHSFWDVRISRSQYWSEKLKSMIKLLSI</sequence>
<dbReference type="OrthoDB" id="6359816at2759"/>
<dbReference type="PANTHER" id="PTHR47843:SF5">
    <property type="entry name" value="BTB_POZ DOMAIN PROTEIN"/>
    <property type="match status" value="1"/>
</dbReference>
<dbReference type="PANTHER" id="PTHR47843">
    <property type="entry name" value="BTB DOMAIN-CONTAINING PROTEIN-RELATED"/>
    <property type="match status" value="1"/>
</dbReference>